<keyword evidence="3" id="KW-1185">Reference proteome</keyword>
<feature type="region of interest" description="Disordered" evidence="1">
    <location>
        <begin position="221"/>
        <end position="272"/>
    </location>
</feature>
<reference evidence="2 3" key="1">
    <citation type="journal article" date="2012" name="BMC Genomics">
        <title>Comparative genomics of the white-rot fungi, Phanerochaete carnosa and P. chrysosporium, to elucidate the genetic basis of the distinct wood types they colonize.</title>
        <authorList>
            <person name="Suzuki H."/>
            <person name="MacDonald J."/>
            <person name="Syed K."/>
            <person name="Salamov A."/>
            <person name="Hori C."/>
            <person name="Aerts A."/>
            <person name="Henrissat B."/>
            <person name="Wiebenga A."/>
            <person name="vanKuyk P.A."/>
            <person name="Barry K."/>
            <person name="Lindquist E."/>
            <person name="LaButti K."/>
            <person name="Lapidus A."/>
            <person name="Lucas S."/>
            <person name="Coutinho P."/>
            <person name="Gong Y."/>
            <person name="Samejima M."/>
            <person name="Mahadevan R."/>
            <person name="Abou-Zaid M."/>
            <person name="de Vries R.P."/>
            <person name="Igarashi K."/>
            <person name="Yadav J.S."/>
            <person name="Grigoriev I.V."/>
            <person name="Master E.R."/>
        </authorList>
    </citation>
    <scope>NUCLEOTIDE SEQUENCE [LARGE SCALE GENOMIC DNA]</scope>
    <source>
        <strain evidence="2 3">HHB-10118-sp</strain>
    </source>
</reference>
<evidence type="ECO:0000256" key="1">
    <source>
        <dbReference type="SAM" id="MobiDB-lite"/>
    </source>
</evidence>
<evidence type="ECO:0000313" key="2">
    <source>
        <dbReference type="EMBL" id="EKM60282.1"/>
    </source>
</evidence>
<gene>
    <name evidence="2" type="ORF">PHACADRAFT_246157</name>
</gene>
<evidence type="ECO:0000313" key="3">
    <source>
        <dbReference type="Proteomes" id="UP000008370"/>
    </source>
</evidence>
<dbReference type="EMBL" id="JH930468">
    <property type="protein sequence ID" value="EKM60282.1"/>
    <property type="molecule type" value="Genomic_DNA"/>
</dbReference>
<name>K5XBE0_PHACS</name>
<feature type="compositionally biased region" description="Pro residues" evidence="1">
    <location>
        <begin position="236"/>
        <end position="263"/>
    </location>
</feature>
<protein>
    <submittedName>
        <fullName evidence="2">Uncharacterized protein</fullName>
    </submittedName>
</protein>
<feature type="non-terminal residue" evidence="2">
    <location>
        <position position="272"/>
    </location>
</feature>
<accession>K5XBE0</accession>
<dbReference type="InParanoid" id="K5XBE0"/>
<dbReference type="KEGG" id="pco:PHACADRAFT_246157"/>
<dbReference type="GeneID" id="18913744"/>
<dbReference type="AlphaFoldDB" id="K5XBE0"/>
<dbReference type="HOGENOM" id="CLU_1025092_0_0_1"/>
<dbReference type="RefSeq" id="XP_007389753.1">
    <property type="nucleotide sequence ID" value="XM_007389691.1"/>
</dbReference>
<dbReference type="Proteomes" id="UP000008370">
    <property type="component" value="Unassembled WGS sequence"/>
</dbReference>
<sequence>MRTLWVSSSLASPCHDYADIIVAKMDGAIYRTFSLSTVLGTGLAIDLWNDRLATDSLPPQRRSNSAGRFSILLGCHHRLFMQRLVERLPLSQIECALLVERTVGFAHGVSWKTVLSSMPAVEDLALRYETFDHLTPSAEPYRIAPADTRALCPSLKTLRIREFHHRSSMIQGSSPDLVHLGCLARGLAARREDPVLGPVDVTREVESFHLMYPCLCGGERNEERPPSGGEVGVASHPPPPSPLPLQLSTPPPPPPPPSPQPPPRNRHRARIL</sequence>
<organism evidence="2 3">
    <name type="scientific">Phanerochaete carnosa (strain HHB-10118-sp)</name>
    <name type="common">White-rot fungus</name>
    <name type="synonym">Peniophora carnosa</name>
    <dbReference type="NCBI Taxonomy" id="650164"/>
    <lineage>
        <taxon>Eukaryota</taxon>
        <taxon>Fungi</taxon>
        <taxon>Dikarya</taxon>
        <taxon>Basidiomycota</taxon>
        <taxon>Agaricomycotina</taxon>
        <taxon>Agaricomycetes</taxon>
        <taxon>Polyporales</taxon>
        <taxon>Phanerochaetaceae</taxon>
        <taxon>Phanerochaete</taxon>
    </lineage>
</organism>
<proteinExistence type="predicted"/>